<evidence type="ECO:0000256" key="5">
    <source>
        <dbReference type="ARBA" id="ARBA00022989"/>
    </source>
</evidence>
<dbReference type="OrthoDB" id="6434091at2759"/>
<dbReference type="PROSITE" id="PS50835">
    <property type="entry name" value="IG_LIKE"/>
    <property type="match status" value="1"/>
</dbReference>
<dbReference type="AlphaFoldDB" id="A0A9C6SJU3"/>
<dbReference type="PANTHER" id="PTHR32178:SF6">
    <property type="entry name" value="IG-LIKE DOMAIN-CONTAINING PROTEIN"/>
    <property type="match status" value="1"/>
</dbReference>
<dbReference type="InterPro" id="IPR007110">
    <property type="entry name" value="Ig-like_dom"/>
</dbReference>
<dbReference type="Gene3D" id="2.60.40.10">
    <property type="entry name" value="Immunoglobulins"/>
    <property type="match status" value="1"/>
</dbReference>
<keyword evidence="6" id="KW-0472">Membrane</keyword>
<dbReference type="PANTHER" id="PTHR32178">
    <property type="entry name" value="FAM187"/>
    <property type="match status" value="1"/>
</dbReference>
<evidence type="ECO:0000256" key="1">
    <source>
        <dbReference type="ARBA" id="ARBA00004479"/>
    </source>
</evidence>
<keyword evidence="7" id="KW-0325">Glycoprotein</keyword>
<protein>
    <submittedName>
        <fullName evidence="10">Uncharacterized protein LOC105665962 isoform X1</fullName>
    </submittedName>
</protein>
<evidence type="ECO:0000256" key="3">
    <source>
        <dbReference type="ARBA" id="ARBA00022692"/>
    </source>
</evidence>
<evidence type="ECO:0000256" key="4">
    <source>
        <dbReference type="ARBA" id="ARBA00022729"/>
    </source>
</evidence>
<keyword evidence="4" id="KW-0732">Signal</keyword>
<name>A0A9C6SJU3_BOMTE</name>
<proteinExistence type="inferred from homology"/>
<dbReference type="InterPro" id="IPR013151">
    <property type="entry name" value="Immunoglobulin_dom"/>
</dbReference>
<dbReference type="GeneID" id="105665962"/>
<evidence type="ECO:0000313" key="9">
    <source>
        <dbReference type="Proteomes" id="UP000835206"/>
    </source>
</evidence>
<dbReference type="Pfam" id="PF00047">
    <property type="entry name" value="ig"/>
    <property type="match status" value="1"/>
</dbReference>
<dbReference type="CDD" id="cd00096">
    <property type="entry name" value="Ig"/>
    <property type="match status" value="1"/>
</dbReference>
<evidence type="ECO:0000256" key="6">
    <source>
        <dbReference type="ARBA" id="ARBA00023136"/>
    </source>
</evidence>
<dbReference type="Proteomes" id="UP000835206">
    <property type="component" value="Chromosome 7"/>
</dbReference>
<evidence type="ECO:0000256" key="2">
    <source>
        <dbReference type="ARBA" id="ARBA00008727"/>
    </source>
</evidence>
<dbReference type="InterPro" id="IPR013783">
    <property type="entry name" value="Ig-like_fold"/>
</dbReference>
<dbReference type="KEGG" id="bter:105665962"/>
<organism evidence="9 10">
    <name type="scientific">Bombus terrestris</name>
    <name type="common">Buff-tailed bumblebee</name>
    <name type="synonym">Apis terrestris</name>
    <dbReference type="NCBI Taxonomy" id="30195"/>
    <lineage>
        <taxon>Eukaryota</taxon>
        <taxon>Metazoa</taxon>
        <taxon>Ecdysozoa</taxon>
        <taxon>Arthropoda</taxon>
        <taxon>Hexapoda</taxon>
        <taxon>Insecta</taxon>
        <taxon>Pterygota</taxon>
        <taxon>Neoptera</taxon>
        <taxon>Endopterygota</taxon>
        <taxon>Hymenoptera</taxon>
        <taxon>Apocrita</taxon>
        <taxon>Aculeata</taxon>
        <taxon>Apoidea</taxon>
        <taxon>Anthophila</taxon>
        <taxon>Apidae</taxon>
        <taxon>Bombus</taxon>
        <taxon>Bombus</taxon>
    </lineage>
</organism>
<evidence type="ECO:0000256" key="7">
    <source>
        <dbReference type="ARBA" id="ARBA00023180"/>
    </source>
</evidence>
<feature type="domain" description="Ig-like" evidence="8">
    <location>
        <begin position="1"/>
        <end position="79"/>
    </location>
</feature>
<keyword evidence="5" id="KW-1133">Transmembrane helix</keyword>
<sequence length="307" mass="35064">MMYPIAFQALEGTLVTLKCQICISPIEIYVSDDVEWYFNNTVSNDTSRLIESDNVFISPEDRSLIIHNIKSEQAGQYWCKFGDTISIYYYISIDTDLEGVKTVYPTTAPNMPHAIPQNIVSEYNLNIYTTWTKWSLCSNCNVVGKKVRYGYCTVSSRADVNKKNIIEEKQLADYKRQTAENEQNGTIETTTTIQDQIIDKSMNDKIKMVLRLFRNKIPCKSKYLPKALNISNIKDRKTEIMVRYCKIKCPENIIFEVRDKKGNVLESANNSAGIYSMVQGMPAPSPPVIRTTIYQKHDKKAVLVCPG</sequence>
<keyword evidence="9" id="KW-1185">Reference proteome</keyword>
<dbReference type="InterPro" id="IPR036179">
    <property type="entry name" value="Ig-like_dom_sf"/>
</dbReference>
<accession>A0A9C6SJU3</accession>
<dbReference type="GO" id="GO:0016020">
    <property type="term" value="C:membrane"/>
    <property type="evidence" value="ECO:0007669"/>
    <property type="project" value="UniProtKB-SubCell"/>
</dbReference>
<dbReference type="RefSeq" id="XP_048263527.1">
    <property type="nucleotide sequence ID" value="XM_048407570.1"/>
</dbReference>
<dbReference type="InterPro" id="IPR039311">
    <property type="entry name" value="FAM187A/B"/>
</dbReference>
<dbReference type="SUPFAM" id="SSF48726">
    <property type="entry name" value="Immunoglobulin"/>
    <property type="match status" value="1"/>
</dbReference>
<evidence type="ECO:0000259" key="8">
    <source>
        <dbReference type="PROSITE" id="PS50835"/>
    </source>
</evidence>
<comment type="similarity">
    <text evidence="2">Belongs to the FAM187 family.</text>
</comment>
<comment type="subcellular location">
    <subcellularLocation>
        <location evidence="1">Membrane</location>
        <topology evidence="1">Single-pass type I membrane protein</topology>
    </subcellularLocation>
</comment>
<reference evidence="10" key="1">
    <citation type="submission" date="2025-08" db="UniProtKB">
        <authorList>
            <consortium name="RefSeq"/>
        </authorList>
    </citation>
    <scope>IDENTIFICATION</scope>
</reference>
<keyword evidence="3" id="KW-0812">Transmembrane</keyword>
<evidence type="ECO:0000313" key="10">
    <source>
        <dbReference type="RefSeq" id="XP_048263527.1"/>
    </source>
</evidence>
<gene>
    <name evidence="10" type="primary">LOC105665962</name>
</gene>